<protein>
    <recommendedName>
        <fullName evidence="4">Lipoprotein</fullName>
    </recommendedName>
</protein>
<keyword evidence="1" id="KW-0175">Coiled coil</keyword>
<dbReference type="Proteomes" id="UP001056500">
    <property type="component" value="Chromosome"/>
</dbReference>
<dbReference type="RefSeq" id="WP_251873855.1">
    <property type="nucleotide sequence ID" value="NZ_CP098755.1"/>
</dbReference>
<accession>A0ABY4WHX4</accession>
<keyword evidence="3" id="KW-1185">Reference proteome</keyword>
<evidence type="ECO:0000313" key="2">
    <source>
        <dbReference type="EMBL" id="USG66748.1"/>
    </source>
</evidence>
<dbReference type="PROSITE" id="PS51257">
    <property type="entry name" value="PROKAR_LIPOPROTEIN"/>
    <property type="match status" value="1"/>
</dbReference>
<sequence length="182" mass="20567">MNKNGAYTLFALVGLCLTLYGCSMTSIEAAGADGEKQALLEEIAQLKDKEVGLQNMIKQYVEETNFILDEVSPLLPVFSFKTEEEKIILERAKSWLQATDKQRKPDAPPLDKNLVILSLNANGVGDNDMYIIDVIFYEKQDPDEIGKSEWPRPIGKSFIGYGQIRLKQKQGNWEVAEFIDKF</sequence>
<evidence type="ECO:0000256" key="1">
    <source>
        <dbReference type="SAM" id="Coils"/>
    </source>
</evidence>
<gene>
    <name evidence="2" type="ORF">NDK47_05475</name>
</gene>
<dbReference type="EMBL" id="CP098755">
    <property type="protein sequence ID" value="USG66748.1"/>
    <property type="molecule type" value="Genomic_DNA"/>
</dbReference>
<name>A0ABY4WHX4_9BACL</name>
<evidence type="ECO:0008006" key="4">
    <source>
        <dbReference type="Google" id="ProtNLM"/>
    </source>
</evidence>
<evidence type="ECO:0000313" key="3">
    <source>
        <dbReference type="Proteomes" id="UP001056500"/>
    </source>
</evidence>
<feature type="coiled-coil region" evidence="1">
    <location>
        <begin position="29"/>
        <end position="63"/>
    </location>
</feature>
<organism evidence="2 3">
    <name type="scientific">Brevibacillus ruminantium</name>
    <dbReference type="NCBI Taxonomy" id="2950604"/>
    <lineage>
        <taxon>Bacteria</taxon>
        <taxon>Bacillati</taxon>
        <taxon>Bacillota</taxon>
        <taxon>Bacilli</taxon>
        <taxon>Bacillales</taxon>
        <taxon>Paenibacillaceae</taxon>
        <taxon>Brevibacillus</taxon>
    </lineage>
</organism>
<reference evidence="2" key="1">
    <citation type="submission" date="2022-06" db="EMBL/GenBank/DDBJ databases">
        <title>Genome sequencing of Brevibacillus sp. BB3-R1.</title>
        <authorList>
            <person name="Heo J."/>
            <person name="Lee D."/>
            <person name="Won M."/>
            <person name="Han B.-H."/>
            <person name="Hong S.-B."/>
            <person name="Kwon S.-W."/>
        </authorList>
    </citation>
    <scope>NUCLEOTIDE SEQUENCE</scope>
    <source>
        <strain evidence="2">BB3-R1</strain>
    </source>
</reference>
<proteinExistence type="predicted"/>